<keyword evidence="1 10" id="KW-1003">Cell membrane</keyword>
<comment type="pathway">
    <text evidence="10">Cell wall biogenesis; peptidoglycan biosynthesis.</text>
</comment>
<dbReference type="Proteomes" id="UP001144805">
    <property type="component" value="Unassembled WGS sequence"/>
</dbReference>
<evidence type="ECO:0000313" key="13">
    <source>
        <dbReference type="EMBL" id="MCX5569469.1"/>
    </source>
</evidence>
<evidence type="ECO:0000259" key="11">
    <source>
        <dbReference type="Pfam" id="PF03033"/>
    </source>
</evidence>
<dbReference type="EMBL" id="JAPKNK010000003">
    <property type="protein sequence ID" value="MCX5569469.1"/>
    <property type="molecule type" value="Genomic_DNA"/>
</dbReference>
<organism evidence="13 14">
    <name type="scientific">Kaistia nematophila</name>
    <dbReference type="NCBI Taxonomy" id="2994654"/>
    <lineage>
        <taxon>Bacteria</taxon>
        <taxon>Pseudomonadati</taxon>
        <taxon>Pseudomonadota</taxon>
        <taxon>Alphaproteobacteria</taxon>
        <taxon>Hyphomicrobiales</taxon>
        <taxon>Kaistiaceae</taxon>
        <taxon>Kaistia</taxon>
    </lineage>
</organism>
<evidence type="ECO:0000259" key="12">
    <source>
        <dbReference type="Pfam" id="PF04101"/>
    </source>
</evidence>
<keyword evidence="8 10" id="KW-0131">Cell cycle</keyword>
<keyword evidence="9 10" id="KW-0961">Cell wall biogenesis/degradation</keyword>
<evidence type="ECO:0000256" key="10">
    <source>
        <dbReference type="HAMAP-Rule" id="MF_00033"/>
    </source>
</evidence>
<comment type="caution">
    <text evidence="13">The sequence shown here is derived from an EMBL/GenBank/DDBJ whole genome shotgun (WGS) entry which is preliminary data.</text>
</comment>
<evidence type="ECO:0000256" key="8">
    <source>
        <dbReference type="ARBA" id="ARBA00023306"/>
    </source>
</evidence>
<comment type="function">
    <text evidence="10">Cell wall formation. Catalyzes the transfer of a GlcNAc subunit on undecaprenyl-pyrophosphoryl-MurNAc-pentapeptide (lipid intermediate I) to form undecaprenyl-pyrophosphoryl-MurNAc-(pentapeptide)GlcNAc (lipid intermediate II).</text>
</comment>
<evidence type="ECO:0000313" key="14">
    <source>
        <dbReference type="Proteomes" id="UP001144805"/>
    </source>
</evidence>
<comment type="caution">
    <text evidence="10">Lacks conserved residue(s) required for the propagation of feature annotation.</text>
</comment>
<dbReference type="InterPro" id="IPR004276">
    <property type="entry name" value="GlycoTrans_28_N"/>
</dbReference>
<feature type="domain" description="Glycosyltransferase family 28 N-terminal" evidence="11">
    <location>
        <begin position="5"/>
        <end position="141"/>
    </location>
</feature>
<sequence>MNRTILLCAGGTGGHLFPAEALAYALKDRGWSVHLATDHRAETYGQNFPADETHIIRSATPSVKSPKVLLAAAWSLWQGYRQSKAMLKRLRPAAVVGFGGYPTVPPLLAAVHLRIPSVAHDANAVLGRANRLLASRVSAVATSFPEVGHADAGSGKVVQTGNPVRQMVIDASKLPYPAQPEGGPLKLVVFGGSQGARFFSDLLPEALAKLDAASRARLSIVQQCRPEDMDRVRAAYDRLGVTAELASFFKDMPARIAASHLVVSRSGASTVCELAVIGRPAIMVPLPGAIDQDQSANALVLARAGGGWVVPQAELTADRLARELTAFLAEPGRLAQAAAAARSVGRPDAVERLADLVERVAGGKRPDGSTGV</sequence>
<dbReference type="InterPro" id="IPR006009">
    <property type="entry name" value="GlcNAc_MurG"/>
</dbReference>
<keyword evidence="14" id="KW-1185">Reference proteome</keyword>
<evidence type="ECO:0000256" key="5">
    <source>
        <dbReference type="ARBA" id="ARBA00022960"/>
    </source>
</evidence>
<dbReference type="Gene3D" id="3.40.50.2000">
    <property type="entry name" value="Glycogen Phosphorylase B"/>
    <property type="match status" value="2"/>
</dbReference>
<comment type="catalytic activity">
    <reaction evidence="10">
        <text>di-trans,octa-cis-undecaprenyl diphospho-N-acetyl-alpha-D-muramoyl-L-alanyl-D-glutamyl-meso-2,6-diaminopimeloyl-D-alanyl-D-alanine + UDP-N-acetyl-alpha-D-glucosamine = di-trans,octa-cis-undecaprenyl diphospho-[N-acetyl-alpha-D-glucosaminyl-(1-&gt;4)]-N-acetyl-alpha-D-muramoyl-L-alanyl-D-glutamyl-meso-2,6-diaminopimeloyl-D-alanyl-D-alanine + UDP + H(+)</text>
        <dbReference type="Rhea" id="RHEA:31227"/>
        <dbReference type="ChEBI" id="CHEBI:15378"/>
        <dbReference type="ChEBI" id="CHEBI:57705"/>
        <dbReference type="ChEBI" id="CHEBI:58223"/>
        <dbReference type="ChEBI" id="CHEBI:61387"/>
        <dbReference type="ChEBI" id="CHEBI:61388"/>
        <dbReference type="EC" id="2.4.1.227"/>
    </reaction>
</comment>
<feature type="binding site" evidence="10">
    <location>
        <position position="165"/>
    </location>
    <ligand>
        <name>UDP-N-acetyl-alpha-D-glucosamine</name>
        <dbReference type="ChEBI" id="CHEBI:57705"/>
    </ligand>
</feature>
<dbReference type="NCBIfam" id="TIGR01133">
    <property type="entry name" value="murG"/>
    <property type="match status" value="1"/>
</dbReference>
<dbReference type="GO" id="GO:0009252">
    <property type="term" value="P:peptidoglycan biosynthetic process"/>
    <property type="evidence" value="ECO:0007669"/>
    <property type="project" value="UniProtKB-UniRule"/>
</dbReference>
<evidence type="ECO:0000256" key="2">
    <source>
        <dbReference type="ARBA" id="ARBA00022618"/>
    </source>
</evidence>
<feature type="binding site" evidence="10">
    <location>
        <begin position="12"/>
        <end position="14"/>
    </location>
    <ligand>
        <name>UDP-N-acetyl-alpha-D-glucosamine</name>
        <dbReference type="ChEBI" id="CHEBI:57705"/>
    </ligand>
</feature>
<dbReference type="GO" id="GO:0005886">
    <property type="term" value="C:plasma membrane"/>
    <property type="evidence" value="ECO:0007669"/>
    <property type="project" value="UniProtKB-SubCell"/>
</dbReference>
<dbReference type="GO" id="GO:0005975">
    <property type="term" value="P:carbohydrate metabolic process"/>
    <property type="evidence" value="ECO:0007669"/>
    <property type="project" value="InterPro"/>
</dbReference>
<dbReference type="GO" id="GO:0050511">
    <property type="term" value="F:undecaprenyldiphospho-muramoylpentapeptide beta-N-acetylglucosaminyltransferase activity"/>
    <property type="evidence" value="ECO:0007669"/>
    <property type="project" value="UniProtKB-UniRule"/>
</dbReference>
<dbReference type="GO" id="GO:0008360">
    <property type="term" value="P:regulation of cell shape"/>
    <property type="evidence" value="ECO:0007669"/>
    <property type="project" value="UniProtKB-KW"/>
</dbReference>
<dbReference type="EC" id="2.4.1.227" evidence="10"/>
<reference evidence="13" key="1">
    <citation type="submission" date="2022-11" db="EMBL/GenBank/DDBJ databases">
        <title>Biodiversity and phylogenetic relationships of bacteria.</title>
        <authorList>
            <person name="Machado R.A.R."/>
            <person name="Bhat A."/>
            <person name="Loulou A."/>
            <person name="Kallel S."/>
        </authorList>
    </citation>
    <scope>NUCLEOTIDE SEQUENCE</scope>
    <source>
        <strain evidence="13">K-TC2</strain>
    </source>
</reference>
<proteinExistence type="inferred from homology"/>
<keyword evidence="6 10" id="KW-0573">Peptidoglycan synthesis</keyword>
<name>A0A9X3E0P1_9HYPH</name>
<dbReference type="GO" id="GO:0071555">
    <property type="term" value="P:cell wall organization"/>
    <property type="evidence" value="ECO:0007669"/>
    <property type="project" value="UniProtKB-KW"/>
</dbReference>
<dbReference type="GO" id="GO:0051301">
    <property type="term" value="P:cell division"/>
    <property type="evidence" value="ECO:0007669"/>
    <property type="project" value="UniProtKB-KW"/>
</dbReference>
<dbReference type="CDD" id="cd03785">
    <property type="entry name" value="GT28_MurG"/>
    <property type="match status" value="1"/>
</dbReference>
<gene>
    <name evidence="10 13" type="primary">murG</name>
    <name evidence="13" type="ORF">OSH07_09725</name>
</gene>
<dbReference type="AlphaFoldDB" id="A0A9X3E0P1"/>
<evidence type="ECO:0000256" key="3">
    <source>
        <dbReference type="ARBA" id="ARBA00022676"/>
    </source>
</evidence>
<comment type="subcellular location">
    <subcellularLocation>
        <location evidence="10">Cell membrane</location>
        <topology evidence="10">Peripheral membrane protein</topology>
        <orientation evidence="10">Cytoplasmic side</orientation>
    </subcellularLocation>
</comment>
<evidence type="ECO:0000256" key="4">
    <source>
        <dbReference type="ARBA" id="ARBA00022679"/>
    </source>
</evidence>
<keyword evidence="4 10" id="KW-0808">Transferase</keyword>
<feature type="binding site" evidence="10">
    <location>
        <position position="294"/>
    </location>
    <ligand>
        <name>UDP-N-acetyl-alpha-D-glucosamine</name>
        <dbReference type="ChEBI" id="CHEBI:57705"/>
    </ligand>
</feature>
<dbReference type="Pfam" id="PF04101">
    <property type="entry name" value="Glyco_tran_28_C"/>
    <property type="match status" value="1"/>
</dbReference>
<dbReference type="RefSeq" id="WP_266338436.1">
    <property type="nucleotide sequence ID" value="NZ_JAPKNK010000003.1"/>
</dbReference>
<dbReference type="InterPro" id="IPR007235">
    <property type="entry name" value="Glyco_trans_28_C"/>
</dbReference>
<dbReference type="PANTHER" id="PTHR21015">
    <property type="entry name" value="UDP-N-ACETYLGLUCOSAMINE--N-ACETYLMURAMYL-(PENTAPEPTIDE) PYROPHOSPHORYL-UNDECAPRENOL N-ACETYLGLUCOSAMINE TRANSFERASE 1"/>
    <property type="match status" value="1"/>
</dbReference>
<comment type="similarity">
    <text evidence="10">Belongs to the glycosyltransferase 28 family. MurG subfamily.</text>
</comment>
<evidence type="ECO:0000256" key="9">
    <source>
        <dbReference type="ARBA" id="ARBA00023316"/>
    </source>
</evidence>
<feature type="domain" description="Glycosyl transferase family 28 C-terminal" evidence="12">
    <location>
        <begin position="187"/>
        <end position="353"/>
    </location>
</feature>
<keyword evidence="3 10" id="KW-0328">Glycosyltransferase</keyword>
<accession>A0A9X3E0P1</accession>
<dbReference type="PANTHER" id="PTHR21015:SF22">
    <property type="entry name" value="GLYCOSYLTRANSFERASE"/>
    <property type="match status" value="1"/>
</dbReference>
<dbReference type="SUPFAM" id="SSF53756">
    <property type="entry name" value="UDP-Glycosyltransferase/glycogen phosphorylase"/>
    <property type="match status" value="1"/>
</dbReference>
<feature type="binding site" evidence="10">
    <location>
        <position position="123"/>
    </location>
    <ligand>
        <name>UDP-N-acetyl-alpha-D-glucosamine</name>
        <dbReference type="ChEBI" id="CHEBI:57705"/>
    </ligand>
</feature>
<keyword evidence="5 10" id="KW-0133">Cell shape</keyword>
<keyword evidence="2 10" id="KW-0132">Cell division</keyword>
<evidence type="ECO:0000256" key="1">
    <source>
        <dbReference type="ARBA" id="ARBA00022475"/>
    </source>
</evidence>
<keyword evidence="7 10" id="KW-0472">Membrane</keyword>
<protein>
    <recommendedName>
        <fullName evidence="10">UDP-N-acetylglucosamine--N-acetylmuramyl-(pentapeptide) pyrophosphoryl-undecaprenol N-acetylglucosamine transferase</fullName>
        <ecNumber evidence="10">2.4.1.227</ecNumber>
    </recommendedName>
    <alternativeName>
        <fullName evidence="10">Undecaprenyl-PP-MurNAc-pentapeptide-UDPGlcNAc GlcNAc transferase</fullName>
    </alternativeName>
</protein>
<evidence type="ECO:0000256" key="6">
    <source>
        <dbReference type="ARBA" id="ARBA00022984"/>
    </source>
</evidence>
<feature type="binding site" evidence="10">
    <location>
        <position position="193"/>
    </location>
    <ligand>
        <name>UDP-N-acetyl-alpha-D-glucosamine</name>
        <dbReference type="ChEBI" id="CHEBI:57705"/>
    </ligand>
</feature>
<dbReference type="Pfam" id="PF03033">
    <property type="entry name" value="Glyco_transf_28"/>
    <property type="match status" value="1"/>
</dbReference>
<dbReference type="HAMAP" id="MF_00033">
    <property type="entry name" value="MurG"/>
    <property type="match status" value="1"/>
</dbReference>
<evidence type="ECO:0000256" key="7">
    <source>
        <dbReference type="ARBA" id="ARBA00023136"/>
    </source>
</evidence>